<organism evidence="1 2">
    <name type="scientific">Acrobeloides nanus</name>
    <dbReference type="NCBI Taxonomy" id="290746"/>
    <lineage>
        <taxon>Eukaryota</taxon>
        <taxon>Metazoa</taxon>
        <taxon>Ecdysozoa</taxon>
        <taxon>Nematoda</taxon>
        <taxon>Chromadorea</taxon>
        <taxon>Rhabditida</taxon>
        <taxon>Tylenchina</taxon>
        <taxon>Cephalobomorpha</taxon>
        <taxon>Cephaloboidea</taxon>
        <taxon>Cephalobidae</taxon>
        <taxon>Acrobeloides</taxon>
    </lineage>
</organism>
<dbReference type="AlphaFoldDB" id="A0A914D3R6"/>
<dbReference type="SUPFAM" id="SSF53067">
    <property type="entry name" value="Actin-like ATPase domain"/>
    <property type="match status" value="1"/>
</dbReference>
<dbReference type="GO" id="GO:0005524">
    <property type="term" value="F:ATP binding"/>
    <property type="evidence" value="ECO:0007669"/>
    <property type="project" value="InterPro"/>
</dbReference>
<protein>
    <submittedName>
        <fullName evidence="2">Anhydro-N-acetylmuramic acid kinase</fullName>
    </submittedName>
</protein>
<dbReference type="Pfam" id="PF03702">
    <property type="entry name" value="AnmK"/>
    <property type="match status" value="1"/>
</dbReference>
<dbReference type="GO" id="GO:0016773">
    <property type="term" value="F:phosphotransferase activity, alcohol group as acceptor"/>
    <property type="evidence" value="ECO:0007669"/>
    <property type="project" value="InterPro"/>
</dbReference>
<dbReference type="WBParaSite" id="ACRNAN_scaffold1854.g14066.t1">
    <property type="protein sequence ID" value="ACRNAN_scaffold1854.g14066.t1"/>
    <property type="gene ID" value="ACRNAN_scaffold1854.g14066"/>
</dbReference>
<dbReference type="InterPro" id="IPR005338">
    <property type="entry name" value="Anhydro_N_Ac-Mur_kinase"/>
</dbReference>
<dbReference type="Gene3D" id="3.30.420.40">
    <property type="match status" value="1"/>
</dbReference>
<dbReference type="GO" id="GO:0006040">
    <property type="term" value="P:amino sugar metabolic process"/>
    <property type="evidence" value="ECO:0007669"/>
    <property type="project" value="InterPro"/>
</dbReference>
<evidence type="ECO:0000313" key="2">
    <source>
        <dbReference type="WBParaSite" id="ACRNAN_scaffold1854.g14066.t1"/>
    </source>
</evidence>
<dbReference type="GO" id="GO:0009254">
    <property type="term" value="P:peptidoglycan turnover"/>
    <property type="evidence" value="ECO:0007669"/>
    <property type="project" value="InterPro"/>
</dbReference>
<name>A0A914D3R6_9BILA</name>
<dbReference type="Proteomes" id="UP000887540">
    <property type="component" value="Unplaced"/>
</dbReference>
<dbReference type="PANTHER" id="PTHR30605">
    <property type="entry name" value="ANHYDRO-N-ACETYLMURAMIC ACID KINASE"/>
    <property type="match status" value="1"/>
</dbReference>
<evidence type="ECO:0000313" key="1">
    <source>
        <dbReference type="Proteomes" id="UP000887540"/>
    </source>
</evidence>
<reference evidence="2" key="1">
    <citation type="submission" date="2022-11" db="UniProtKB">
        <authorList>
            <consortium name="WormBaseParasite"/>
        </authorList>
    </citation>
    <scope>IDENTIFICATION</scope>
</reference>
<sequence length="243" mass="26931">MKTAVGLMSGTSMDGIDIALVYTDGEDQLVHENFPMFFPYDAKFREKLISSLDNAKLIKDRNERPGNLAKIEEELTRLHANAINEFLTKNNLAKNKIDVIGYSGQTVLHRPEIGLTVQIGDGQLLADLTGIDVAYDMRANDMVYGGQGAPLVPIYHKAIARDIKNKFHENGTLVIVNIGGISNVTVIEPEMPLIAFDCGPGNALLDQWMLEKEGKWFDENGKIAMQGKVTLSDARIVYLLHLF</sequence>
<dbReference type="InterPro" id="IPR043129">
    <property type="entry name" value="ATPase_NBD"/>
</dbReference>
<dbReference type="PANTHER" id="PTHR30605:SF0">
    <property type="entry name" value="ANHYDRO-N-ACETYLMURAMIC ACID KINASE"/>
    <property type="match status" value="1"/>
</dbReference>
<accession>A0A914D3R6</accession>
<proteinExistence type="predicted"/>
<keyword evidence="1" id="KW-1185">Reference proteome</keyword>